<accession>A0ABV5NEB4</accession>
<dbReference type="EMBL" id="JBHMCF010000003">
    <property type="protein sequence ID" value="MFB9468627.1"/>
    <property type="molecule type" value="Genomic_DNA"/>
</dbReference>
<comment type="caution">
    <text evidence="2">The sequence shown here is derived from an EMBL/GenBank/DDBJ whole genome shotgun (WGS) entry which is preliminary data.</text>
</comment>
<protein>
    <submittedName>
        <fullName evidence="2">Uncharacterized protein</fullName>
    </submittedName>
</protein>
<keyword evidence="1" id="KW-0472">Membrane</keyword>
<proteinExistence type="predicted"/>
<keyword evidence="3" id="KW-1185">Reference proteome</keyword>
<dbReference type="RefSeq" id="WP_379482600.1">
    <property type="nucleotide sequence ID" value="NZ_JBHMCF010000003.1"/>
</dbReference>
<evidence type="ECO:0000313" key="2">
    <source>
        <dbReference type="EMBL" id="MFB9468627.1"/>
    </source>
</evidence>
<reference evidence="2 3" key="1">
    <citation type="submission" date="2024-09" db="EMBL/GenBank/DDBJ databases">
        <authorList>
            <person name="Sun Q."/>
            <person name="Mori K."/>
        </authorList>
    </citation>
    <scope>NUCLEOTIDE SEQUENCE [LARGE SCALE GENOMIC DNA]</scope>
    <source>
        <strain evidence="2 3">JCM 3324</strain>
    </source>
</reference>
<gene>
    <name evidence="2" type="ORF">ACFFR3_03870</name>
</gene>
<sequence length="257" mass="27184">MVPPPPKRRGLGDIPIKVIYLFGAILATVLAVLLVFVVFSGDVPNREQEQVVQVAPVPTTPTPSASASPTATETPIVLPPVPASKKYAAFSGTASAVTGTITDKKSGISYPRLAAPWAAKSFSPFSIAQRIGKVAVPHTVVASAMLPGDAPAKKPSSNADYRAIATQAARWTIRTQYPKGATLDEWTASKKIPVGKGWTLGYKVTFTSGGKKQVAQAMVTVVEVGKTKPAMLMASIPEANKARWRDLNTLAEQVRPL</sequence>
<evidence type="ECO:0000313" key="3">
    <source>
        <dbReference type="Proteomes" id="UP001589568"/>
    </source>
</evidence>
<keyword evidence="1" id="KW-0812">Transmembrane</keyword>
<evidence type="ECO:0000256" key="1">
    <source>
        <dbReference type="SAM" id="Phobius"/>
    </source>
</evidence>
<organism evidence="2 3">
    <name type="scientific">Nonomuraea salmonea</name>
    <dbReference type="NCBI Taxonomy" id="46181"/>
    <lineage>
        <taxon>Bacteria</taxon>
        <taxon>Bacillati</taxon>
        <taxon>Actinomycetota</taxon>
        <taxon>Actinomycetes</taxon>
        <taxon>Streptosporangiales</taxon>
        <taxon>Streptosporangiaceae</taxon>
        <taxon>Nonomuraea</taxon>
    </lineage>
</organism>
<keyword evidence="1" id="KW-1133">Transmembrane helix</keyword>
<name>A0ABV5NEB4_9ACTN</name>
<dbReference type="Proteomes" id="UP001589568">
    <property type="component" value="Unassembled WGS sequence"/>
</dbReference>
<feature type="transmembrane region" description="Helical" evidence="1">
    <location>
        <begin position="18"/>
        <end position="39"/>
    </location>
</feature>